<evidence type="ECO:0000259" key="9">
    <source>
        <dbReference type="Pfam" id="PF01529"/>
    </source>
</evidence>
<comment type="caution">
    <text evidence="10">The sequence shown here is derived from an EMBL/GenBank/DDBJ whole genome shotgun (WGS) entry which is preliminary data.</text>
</comment>
<keyword evidence="2 8" id="KW-0812">Transmembrane</keyword>
<keyword evidence="11" id="KW-1185">Reference proteome</keyword>
<dbReference type="EC" id="2.3.1.225" evidence="8"/>
<dbReference type="GO" id="GO:0016020">
    <property type="term" value="C:membrane"/>
    <property type="evidence" value="ECO:0007669"/>
    <property type="project" value="UniProtKB-SubCell"/>
</dbReference>
<organism evidence="10 11">
    <name type="scientific">Mesorhabditis spiculigera</name>
    <dbReference type="NCBI Taxonomy" id="96644"/>
    <lineage>
        <taxon>Eukaryota</taxon>
        <taxon>Metazoa</taxon>
        <taxon>Ecdysozoa</taxon>
        <taxon>Nematoda</taxon>
        <taxon>Chromadorea</taxon>
        <taxon>Rhabditida</taxon>
        <taxon>Rhabditina</taxon>
        <taxon>Rhabditomorpha</taxon>
        <taxon>Rhabditoidea</taxon>
        <taxon>Rhabditidae</taxon>
        <taxon>Mesorhabditinae</taxon>
        <taxon>Mesorhabditis</taxon>
    </lineage>
</organism>
<evidence type="ECO:0000256" key="8">
    <source>
        <dbReference type="RuleBase" id="RU079119"/>
    </source>
</evidence>
<dbReference type="PROSITE" id="PS50088">
    <property type="entry name" value="ANK_REPEAT"/>
    <property type="match status" value="4"/>
</dbReference>
<evidence type="ECO:0000313" key="10">
    <source>
        <dbReference type="EMBL" id="CAJ0575885.1"/>
    </source>
</evidence>
<dbReference type="PROSITE" id="PS50297">
    <property type="entry name" value="ANK_REP_REGION"/>
    <property type="match status" value="3"/>
</dbReference>
<evidence type="ECO:0000256" key="3">
    <source>
        <dbReference type="ARBA" id="ARBA00022737"/>
    </source>
</evidence>
<feature type="non-terminal residue" evidence="10">
    <location>
        <position position="1"/>
    </location>
</feature>
<feature type="repeat" description="ANK" evidence="7">
    <location>
        <begin position="99"/>
        <end position="131"/>
    </location>
</feature>
<accession>A0AA36CV21</accession>
<keyword evidence="8" id="KW-0012">Acyltransferase</keyword>
<dbReference type="Pfam" id="PF12796">
    <property type="entry name" value="Ank_2"/>
    <property type="match status" value="2"/>
</dbReference>
<dbReference type="InterPro" id="IPR001594">
    <property type="entry name" value="Palmitoyltrfase_DHHC"/>
</dbReference>
<dbReference type="Proteomes" id="UP001177023">
    <property type="component" value="Unassembled WGS sequence"/>
</dbReference>
<dbReference type="PANTHER" id="PTHR24161:SF85">
    <property type="entry name" value="PALMITOYLTRANSFERASE HIP14"/>
    <property type="match status" value="1"/>
</dbReference>
<evidence type="ECO:0000256" key="6">
    <source>
        <dbReference type="ARBA" id="ARBA00023136"/>
    </source>
</evidence>
<feature type="transmembrane region" description="Helical" evidence="8">
    <location>
        <begin position="248"/>
        <end position="266"/>
    </location>
</feature>
<dbReference type="PANTHER" id="PTHR24161">
    <property type="entry name" value="ANK_REP_REGION DOMAIN-CONTAINING PROTEIN-RELATED"/>
    <property type="match status" value="1"/>
</dbReference>
<keyword evidence="5 7" id="KW-0040">ANK repeat</keyword>
<dbReference type="EMBL" id="CATQJA010002641">
    <property type="protein sequence ID" value="CAJ0575885.1"/>
    <property type="molecule type" value="Genomic_DNA"/>
</dbReference>
<reference evidence="10" key="1">
    <citation type="submission" date="2023-06" db="EMBL/GenBank/DDBJ databases">
        <authorList>
            <person name="Delattre M."/>
        </authorList>
    </citation>
    <scope>NUCLEOTIDE SEQUENCE</scope>
    <source>
        <strain evidence="10">AF72</strain>
    </source>
</reference>
<proteinExistence type="inferred from homology"/>
<keyword evidence="8" id="KW-0808">Transferase</keyword>
<comment type="subcellular location">
    <subcellularLocation>
        <location evidence="1">Membrane</location>
        <topology evidence="1">Multi-pass membrane protein</topology>
    </subcellularLocation>
</comment>
<dbReference type="SUPFAM" id="SSF48403">
    <property type="entry name" value="Ankyrin repeat"/>
    <property type="match status" value="1"/>
</dbReference>
<sequence>MDAREAAQYGNLPLLVHLLDSGTVSPTWTDADECSLLHWAAINNRYEAAEFLISRGCKVNAVGGILSSTPLHWAARQGHVKIVALLARNGADLLIRDVEGFTALHVAAQFGCTPVVAYLVAIGQSVDCPDVSRMTPVMWTAYKIHQADPLKLLLTMGADVDRADLTFNNTALHWAAMQGNSTAVGLLLKAGADQSLTNRENDTPLNLADRRGDLTTLKLLQRDARRRGLISSTFKQRLSEHPVTAQRALCILPFLIYSILAVIAHLEVESSMKLMAVVAFALLMKMCLPKFSSDYFNNVLPVSVALSTKVTIILTWFFYLQAISSWYLQIAFTVIIFVVPFVFMSLCYSDPGFVQPNYKQRCVAITRVAEGLPDLGNGVFCPTCLIFRPPRSKHCARCDRCVLRFDHHCPWVSNCIARENHRSFLAYLSLLVAATGLFAYSSINYFQEYCGATFEDILECNEWLAFTLIISVCVFLWIGAMLVLQLYQITFNVTTNERLNIERYPHIGYGSTKLHIKTPFSKGCSHNVREFIFADRKMLL</sequence>
<keyword evidence="3" id="KW-0677">Repeat</keyword>
<comment type="similarity">
    <text evidence="8">Belongs to the DHHC palmitoyltransferase family.</text>
</comment>
<keyword evidence="6 8" id="KW-0472">Membrane</keyword>
<feature type="repeat" description="ANK" evidence="7">
    <location>
        <begin position="167"/>
        <end position="199"/>
    </location>
</feature>
<dbReference type="AlphaFoldDB" id="A0AA36CV21"/>
<dbReference type="SMART" id="SM00248">
    <property type="entry name" value="ANK"/>
    <property type="match status" value="5"/>
</dbReference>
<dbReference type="PRINTS" id="PR01415">
    <property type="entry name" value="ANKYRIN"/>
</dbReference>
<gene>
    <name evidence="10" type="ORF">MSPICULIGERA_LOCUS14187</name>
</gene>
<protein>
    <recommendedName>
        <fullName evidence="8">Palmitoyltransferase</fullName>
        <ecNumber evidence="8">2.3.1.225</ecNumber>
    </recommendedName>
</protein>
<feature type="domain" description="Palmitoyltransferase DHHC" evidence="9">
    <location>
        <begin position="379"/>
        <end position="500"/>
    </location>
</feature>
<evidence type="ECO:0000313" key="11">
    <source>
        <dbReference type="Proteomes" id="UP001177023"/>
    </source>
</evidence>
<comment type="catalytic activity">
    <reaction evidence="8">
        <text>L-cysteinyl-[protein] + hexadecanoyl-CoA = S-hexadecanoyl-L-cysteinyl-[protein] + CoA</text>
        <dbReference type="Rhea" id="RHEA:36683"/>
        <dbReference type="Rhea" id="RHEA-COMP:10131"/>
        <dbReference type="Rhea" id="RHEA-COMP:11032"/>
        <dbReference type="ChEBI" id="CHEBI:29950"/>
        <dbReference type="ChEBI" id="CHEBI:57287"/>
        <dbReference type="ChEBI" id="CHEBI:57379"/>
        <dbReference type="ChEBI" id="CHEBI:74151"/>
        <dbReference type="EC" id="2.3.1.225"/>
    </reaction>
</comment>
<feature type="repeat" description="ANK" evidence="7">
    <location>
        <begin position="32"/>
        <end position="64"/>
    </location>
</feature>
<evidence type="ECO:0000256" key="7">
    <source>
        <dbReference type="PROSITE-ProRule" id="PRU00023"/>
    </source>
</evidence>
<name>A0AA36CV21_9BILA</name>
<evidence type="ECO:0000256" key="2">
    <source>
        <dbReference type="ARBA" id="ARBA00022692"/>
    </source>
</evidence>
<feature type="transmembrane region" description="Helical" evidence="8">
    <location>
        <begin position="326"/>
        <end position="349"/>
    </location>
</feature>
<dbReference type="InterPro" id="IPR036770">
    <property type="entry name" value="Ankyrin_rpt-contain_sf"/>
</dbReference>
<dbReference type="Pfam" id="PF00023">
    <property type="entry name" value="Ank"/>
    <property type="match status" value="1"/>
</dbReference>
<feature type="transmembrane region" description="Helical" evidence="8">
    <location>
        <begin position="424"/>
        <end position="443"/>
    </location>
</feature>
<feature type="repeat" description="ANK" evidence="7">
    <location>
        <begin position="66"/>
        <end position="98"/>
    </location>
</feature>
<evidence type="ECO:0000256" key="5">
    <source>
        <dbReference type="ARBA" id="ARBA00023043"/>
    </source>
</evidence>
<comment type="domain">
    <text evidence="8">The DHHC domain is required for palmitoyltransferase activity.</text>
</comment>
<dbReference type="InterPro" id="IPR002110">
    <property type="entry name" value="Ankyrin_rpt"/>
</dbReference>
<dbReference type="Gene3D" id="1.25.40.20">
    <property type="entry name" value="Ankyrin repeat-containing domain"/>
    <property type="match status" value="1"/>
</dbReference>
<feature type="transmembrane region" description="Helical" evidence="8">
    <location>
        <begin position="300"/>
        <end position="320"/>
    </location>
</feature>
<evidence type="ECO:0000256" key="1">
    <source>
        <dbReference type="ARBA" id="ARBA00004141"/>
    </source>
</evidence>
<feature type="transmembrane region" description="Helical" evidence="8">
    <location>
        <begin position="463"/>
        <end position="484"/>
    </location>
</feature>
<dbReference type="PROSITE" id="PS50216">
    <property type="entry name" value="DHHC"/>
    <property type="match status" value="1"/>
</dbReference>
<evidence type="ECO:0000256" key="4">
    <source>
        <dbReference type="ARBA" id="ARBA00022989"/>
    </source>
</evidence>
<dbReference type="GO" id="GO:0019706">
    <property type="term" value="F:protein-cysteine S-palmitoyltransferase activity"/>
    <property type="evidence" value="ECO:0007669"/>
    <property type="project" value="UniProtKB-EC"/>
</dbReference>
<keyword evidence="4 8" id="KW-1133">Transmembrane helix</keyword>
<dbReference type="Pfam" id="PF01529">
    <property type="entry name" value="DHHC"/>
    <property type="match status" value="1"/>
</dbReference>